<dbReference type="SUPFAM" id="SSF53756">
    <property type="entry name" value="UDP-Glycosyltransferase/glycogen phosphorylase"/>
    <property type="match status" value="1"/>
</dbReference>
<keyword evidence="2 3" id="KW-0808">Transferase</keyword>
<dbReference type="GO" id="GO:0008713">
    <property type="term" value="F:ADP-heptose-lipopolysaccharide heptosyltransferase activity"/>
    <property type="evidence" value="ECO:0007669"/>
    <property type="project" value="TreeGrafter"/>
</dbReference>
<gene>
    <name evidence="3" type="ORF">OMAG_001502</name>
</gene>
<accession>A0A0F0CMP7</accession>
<evidence type="ECO:0000313" key="3">
    <source>
        <dbReference type="EMBL" id="KJJ84628.1"/>
    </source>
</evidence>
<dbReference type="Pfam" id="PF01075">
    <property type="entry name" value="Glyco_transf_9"/>
    <property type="match status" value="1"/>
</dbReference>
<dbReference type="InterPro" id="IPR002201">
    <property type="entry name" value="Glyco_trans_9"/>
</dbReference>
<dbReference type="AlphaFoldDB" id="A0A0F0CMP7"/>
<reference evidence="3 4" key="1">
    <citation type="submission" date="2015-02" db="EMBL/GenBank/DDBJ databases">
        <title>Single-cell genomics of uncultivated deep-branching MTB reveals a conserved set of magnetosome genes.</title>
        <authorList>
            <person name="Kolinko S."/>
            <person name="Richter M."/>
            <person name="Glockner F.O."/>
            <person name="Brachmann A."/>
            <person name="Schuler D."/>
        </authorList>
    </citation>
    <scope>NUCLEOTIDE SEQUENCE [LARGE SCALE GENOMIC DNA]</scope>
    <source>
        <strain evidence="3">SKK-01</strain>
    </source>
</reference>
<dbReference type="EMBL" id="JYNY01000317">
    <property type="protein sequence ID" value="KJJ84628.1"/>
    <property type="molecule type" value="Genomic_DNA"/>
</dbReference>
<dbReference type="GO" id="GO:0005829">
    <property type="term" value="C:cytosol"/>
    <property type="evidence" value="ECO:0007669"/>
    <property type="project" value="TreeGrafter"/>
</dbReference>
<evidence type="ECO:0000256" key="2">
    <source>
        <dbReference type="ARBA" id="ARBA00022679"/>
    </source>
</evidence>
<dbReference type="GO" id="GO:0009244">
    <property type="term" value="P:lipopolysaccharide core region biosynthetic process"/>
    <property type="evidence" value="ECO:0007669"/>
    <property type="project" value="TreeGrafter"/>
</dbReference>
<dbReference type="InterPro" id="IPR051199">
    <property type="entry name" value="LPS_LOS_Heptosyltrfase"/>
</dbReference>
<proteinExistence type="predicted"/>
<comment type="caution">
    <text evidence="3">The sequence shown here is derived from an EMBL/GenBank/DDBJ whole genome shotgun (WGS) entry which is preliminary data.</text>
</comment>
<dbReference type="Gene3D" id="3.40.50.2000">
    <property type="entry name" value="Glycogen Phosphorylase B"/>
    <property type="match status" value="1"/>
</dbReference>
<keyword evidence="1" id="KW-0328">Glycosyltransferase</keyword>
<keyword evidence="4" id="KW-1185">Reference proteome</keyword>
<name>A0A0F0CMP7_9BACT</name>
<organism evidence="3 4">
    <name type="scientific">Candidatus Omnitrophus magneticus</name>
    <dbReference type="NCBI Taxonomy" id="1609969"/>
    <lineage>
        <taxon>Bacteria</taxon>
        <taxon>Pseudomonadati</taxon>
        <taxon>Candidatus Omnitrophota</taxon>
        <taxon>Candidatus Omnitrophus</taxon>
    </lineage>
</organism>
<evidence type="ECO:0000313" key="4">
    <source>
        <dbReference type="Proteomes" id="UP000033428"/>
    </source>
</evidence>
<protein>
    <submittedName>
        <fullName evidence="3">Lipopolysaccharide heptosyltransferase II</fullName>
    </submittedName>
</protein>
<dbReference type="Proteomes" id="UP000033428">
    <property type="component" value="Unassembled WGS sequence"/>
</dbReference>
<sequence>MAELLRRSILFITNDSGPSHVASAVGTNCVVIFGRNDAGLSPVRWRPLGANNIVLHKNIDCLKCLAHNCDKNFACLKAITVEDVMKAVTVIEHSGTAKNKSIFQGKDGARGK</sequence>
<dbReference type="PANTHER" id="PTHR30160">
    <property type="entry name" value="TETRAACYLDISACCHARIDE 4'-KINASE-RELATED"/>
    <property type="match status" value="1"/>
</dbReference>
<evidence type="ECO:0000256" key="1">
    <source>
        <dbReference type="ARBA" id="ARBA00022676"/>
    </source>
</evidence>
<dbReference type="PANTHER" id="PTHR30160:SF1">
    <property type="entry name" value="LIPOPOLYSACCHARIDE 1,2-N-ACETYLGLUCOSAMINETRANSFERASE-RELATED"/>
    <property type="match status" value="1"/>
</dbReference>